<evidence type="ECO:0000313" key="4">
    <source>
        <dbReference type="EMBL" id="EKC51716.1"/>
    </source>
</evidence>
<dbReference type="InterPro" id="IPR014721">
    <property type="entry name" value="Ribsml_uS5_D2-typ_fold_subgr"/>
</dbReference>
<dbReference type="EMBL" id="AJWZ01009292">
    <property type="protein sequence ID" value="EKC51716.1"/>
    <property type="molecule type" value="Genomic_DNA"/>
</dbReference>
<evidence type="ECO:0000256" key="2">
    <source>
        <dbReference type="ARBA" id="ARBA00022825"/>
    </source>
</evidence>
<dbReference type="AlphaFoldDB" id="K1SWV6"/>
<dbReference type="GO" id="GO:0004252">
    <property type="term" value="F:serine-type endopeptidase activity"/>
    <property type="evidence" value="ECO:0007669"/>
    <property type="project" value="InterPro"/>
</dbReference>
<gene>
    <name evidence="4" type="ORF">OBE_13463</name>
</gene>
<dbReference type="PRINTS" id="PR00830">
    <property type="entry name" value="ENDOLAPTASE"/>
</dbReference>
<dbReference type="InterPro" id="IPR008269">
    <property type="entry name" value="Lon_proteolytic"/>
</dbReference>
<evidence type="ECO:0000256" key="1">
    <source>
        <dbReference type="ARBA" id="ARBA00022801"/>
    </source>
</evidence>
<dbReference type="InterPro" id="IPR020568">
    <property type="entry name" value="Ribosomal_Su5_D2-typ_SF"/>
</dbReference>
<dbReference type="SUPFAM" id="SSF54211">
    <property type="entry name" value="Ribosomal protein S5 domain 2-like"/>
    <property type="match status" value="1"/>
</dbReference>
<keyword evidence="2" id="KW-0645">Protease</keyword>
<dbReference type="GO" id="GO:0030163">
    <property type="term" value="P:protein catabolic process"/>
    <property type="evidence" value="ECO:0007669"/>
    <property type="project" value="InterPro"/>
</dbReference>
<dbReference type="PANTHER" id="PTHR10046">
    <property type="entry name" value="ATP DEPENDENT LON PROTEASE FAMILY MEMBER"/>
    <property type="match status" value="1"/>
</dbReference>
<proteinExistence type="predicted"/>
<comment type="caution">
    <text evidence="4">The sequence shown here is derived from an EMBL/GenBank/DDBJ whole genome shotgun (WGS) entry which is preliminary data.</text>
</comment>
<feature type="non-terminal residue" evidence="4">
    <location>
        <position position="1"/>
    </location>
</feature>
<accession>K1SWV6</accession>
<protein>
    <submittedName>
        <fullName evidence="4">Protein containing Peptidase S16, lon</fullName>
        <ecNumber evidence="4">3.4.21.-</ecNumber>
    </submittedName>
</protein>
<keyword evidence="1 4" id="KW-0378">Hydrolase</keyword>
<dbReference type="Gene3D" id="3.30.230.10">
    <property type="match status" value="1"/>
</dbReference>
<dbReference type="PROSITE" id="PS51786">
    <property type="entry name" value="LON_PROTEOLYTIC"/>
    <property type="match status" value="1"/>
</dbReference>
<dbReference type="EC" id="3.4.21.-" evidence="4"/>
<dbReference type="GO" id="GO:0006508">
    <property type="term" value="P:proteolysis"/>
    <property type="evidence" value="ECO:0007669"/>
    <property type="project" value="InterPro"/>
</dbReference>
<dbReference type="InterPro" id="IPR027065">
    <property type="entry name" value="Lon_Prtase"/>
</dbReference>
<evidence type="ECO:0000259" key="3">
    <source>
        <dbReference type="PROSITE" id="PS51786"/>
    </source>
</evidence>
<dbReference type="PROSITE" id="PS01046">
    <property type="entry name" value="LON_SER"/>
    <property type="match status" value="1"/>
</dbReference>
<dbReference type="GO" id="GO:0004176">
    <property type="term" value="F:ATP-dependent peptidase activity"/>
    <property type="evidence" value="ECO:0007669"/>
    <property type="project" value="InterPro"/>
</dbReference>
<name>K1SWV6_9ZZZZ</name>
<organism evidence="4">
    <name type="scientific">human gut metagenome</name>
    <dbReference type="NCBI Taxonomy" id="408170"/>
    <lineage>
        <taxon>unclassified sequences</taxon>
        <taxon>metagenomes</taxon>
        <taxon>organismal metagenomes</taxon>
    </lineage>
</organism>
<sequence>IPKDGPSAGITMVTSIVSTYTGRKVRERIAMTGETTLRGRVMPVGGIKEKILAAKRAGIKELILSEDNRKDISEIKAEYIDGLTFHYVRTNEDVLRLALEEKK</sequence>
<dbReference type="Pfam" id="PF05362">
    <property type="entry name" value="Lon_C"/>
    <property type="match status" value="1"/>
</dbReference>
<dbReference type="GO" id="GO:0005524">
    <property type="term" value="F:ATP binding"/>
    <property type="evidence" value="ECO:0007669"/>
    <property type="project" value="InterPro"/>
</dbReference>
<dbReference type="InterPro" id="IPR008268">
    <property type="entry name" value="Peptidase_S16_AS"/>
</dbReference>
<keyword evidence="2" id="KW-0720">Serine protease</keyword>
<feature type="domain" description="Lon proteolytic" evidence="3">
    <location>
        <begin position="1"/>
        <end position="101"/>
    </location>
</feature>
<reference evidence="4" key="1">
    <citation type="journal article" date="2013" name="Environ. Microbiol.">
        <title>Microbiota from the distal guts of lean and obese adolescents exhibit partial functional redundancy besides clear differences in community structure.</title>
        <authorList>
            <person name="Ferrer M."/>
            <person name="Ruiz A."/>
            <person name="Lanza F."/>
            <person name="Haange S.B."/>
            <person name="Oberbach A."/>
            <person name="Till H."/>
            <person name="Bargiela R."/>
            <person name="Campoy C."/>
            <person name="Segura M.T."/>
            <person name="Richter M."/>
            <person name="von Bergen M."/>
            <person name="Seifert J."/>
            <person name="Suarez A."/>
        </authorList>
    </citation>
    <scope>NUCLEOTIDE SEQUENCE</scope>
</reference>